<name>A0AA38P3E2_9AGAR</name>
<keyword evidence="2" id="KW-1185">Reference proteome</keyword>
<evidence type="ECO:0000313" key="1">
    <source>
        <dbReference type="EMBL" id="KAJ3835386.1"/>
    </source>
</evidence>
<sequence length="461" mass="51958">MGSTGASDTSTTGSQLSSTSFPNEILHSIVHYIAYTPELSDSCSRSPFKCASPELLALSATTWQLRLICLPFLFANIRMKKNMDPQQLENCLAISVKFTKVLVIDSLSPLGEQTISRILPQLEQLTDVELRDCQDRTDLLRTILAHPTVTSVLVDDLPDKSMCNESDLSKVALRRTRSYQVISPEYKKYLNQGMRILCLELVEDDSFVTQLDSKALPGIQEFQFLILGFSDSNPLSWLPVLSSNHPTLNELWLLGGRKRYFDHVALPFLSPFIIESQRQNLDGFFVIKKMGIHRTIGSYSQEWYVRGLSLRTTSASILSLIEILTLVASSFPKLEMLTLKLGQHEEKYHINDLASAFARFSSLRVLYLEKVFDRLKTETLTPLVQRRSTPIALDDLRDDVKSRLLLFASHLARHVRTLDSIHIDEAGYEYDNAAGVSLGNWYLSGWLHVLNGNRDIGGTLA</sequence>
<proteinExistence type="predicted"/>
<dbReference type="AlphaFoldDB" id="A0AA38P3E2"/>
<organism evidence="1 2">
    <name type="scientific">Lentinula raphanica</name>
    <dbReference type="NCBI Taxonomy" id="153919"/>
    <lineage>
        <taxon>Eukaryota</taxon>
        <taxon>Fungi</taxon>
        <taxon>Dikarya</taxon>
        <taxon>Basidiomycota</taxon>
        <taxon>Agaricomycotina</taxon>
        <taxon>Agaricomycetes</taxon>
        <taxon>Agaricomycetidae</taxon>
        <taxon>Agaricales</taxon>
        <taxon>Marasmiineae</taxon>
        <taxon>Omphalotaceae</taxon>
        <taxon>Lentinula</taxon>
    </lineage>
</organism>
<dbReference type="Proteomes" id="UP001163846">
    <property type="component" value="Unassembled WGS sequence"/>
</dbReference>
<protein>
    <submittedName>
        <fullName evidence="1">Uncharacterized protein</fullName>
    </submittedName>
</protein>
<comment type="caution">
    <text evidence="1">The sequence shown here is derived from an EMBL/GenBank/DDBJ whole genome shotgun (WGS) entry which is preliminary data.</text>
</comment>
<reference evidence="1" key="1">
    <citation type="submission" date="2022-08" db="EMBL/GenBank/DDBJ databases">
        <authorList>
            <consortium name="DOE Joint Genome Institute"/>
            <person name="Min B."/>
            <person name="Riley R."/>
            <person name="Sierra-Patev S."/>
            <person name="Naranjo-Ortiz M."/>
            <person name="Looney B."/>
            <person name="Konkel Z."/>
            <person name="Slot J.C."/>
            <person name="Sakamoto Y."/>
            <person name="Steenwyk J.L."/>
            <person name="Rokas A."/>
            <person name="Carro J."/>
            <person name="Camarero S."/>
            <person name="Ferreira P."/>
            <person name="Molpeceres G."/>
            <person name="Ruiz-Duenas F.J."/>
            <person name="Serrano A."/>
            <person name="Henrissat B."/>
            <person name="Drula E."/>
            <person name="Hughes K.W."/>
            <person name="Mata J.L."/>
            <person name="Ishikawa N.K."/>
            <person name="Vargas-Isla R."/>
            <person name="Ushijima S."/>
            <person name="Smith C.A."/>
            <person name="Ahrendt S."/>
            <person name="Andreopoulos W."/>
            <person name="He G."/>
            <person name="Labutti K."/>
            <person name="Lipzen A."/>
            <person name="Ng V."/>
            <person name="Sandor L."/>
            <person name="Barry K."/>
            <person name="Martinez A.T."/>
            <person name="Xiao Y."/>
            <person name="Gibbons J.G."/>
            <person name="Terashima K."/>
            <person name="Hibbett D.S."/>
            <person name="Grigoriev I.V."/>
        </authorList>
    </citation>
    <scope>NUCLEOTIDE SEQUENCE</scope>
    <source>
        <strain evidence="1">TFB9207</strain>
    </source>
</reference>
<evidence type="ECO:0000313" key="2">
    <source>
        <dbReference type="Proteomes" id="UP001163846"/>
    </source>
</evidence>
<dbReference type="EMBL" id="MU806416">
    <property type="protein sequence ID" value="KAJ3835386.1"/>
    <property type="molecule type" value="Genomic_DNA"/>
</dbReference>
<gene>
    <name evidence="1" type="ORF">F5878DRAFT_628051</name>
</gene>
<accession>A0AA38P3E2</accession>